<dbReference type="AlphaFoldDB" id="A0A6J6CWD3"/>
<name>A0A6J6CWD3_9ZZZZ</name>
<dbReference type="Gene3D" id="2.115.10.20">
    <property type="entry name" value="Glycosyl hydrolase domain, family 43"/>
    <property type="match status" value="1"/>
</dbReference>
<evidence type="ECO:0000313" key="1">
    <source>
        <dbReference type="EMBL" id="CAB4555657.1"/>
    </source>
</evidence>
<protein>
    <submittedName>
        <fullName evidence="1">Unannotated protein</fullName>
    </submittedName>
</protein>
<dbReference type="SUPFAM" id="SSF75005">
    <property type="entry name" value="Arabinanase/levansucrase/invertase"/>
    <property type="match status" value="1"/>
</dbReference>
<dbReference type="PROSITE" id="PS51257">
    <property type="entry name" value="PROKAR_LIPOPROTEIN"/>
    <property type="match status" value="1"/>
</dbReference>
<sequence length="318" mass="33852">MMPLNKSLVVVSVCSLLLLTGCQSGTENAPGPEASAPASEEASAPTFQLNVDEVTNLEGVSPELIEDPAGGYLLLTTGLGQNRVYRSADGVSFTPDTSFRVPMGSDYSLVQKPDGSWLLYYITFDGPPGEPGKPMDPSKAIKSVMVSTSAELTSFGDGVPTGIKQDKPGPAWGVPETYITPDGTYQMMWVDMVEGQNSEVLRTANSADGITYTANEGFVISGGYVDPFMLRTDANDWVLLLSTTPARLPQKIYVAKSTDGISWEIDPAPLLEDAEKNYLDPAAVSTGAGKWLVVLSTAEKDNAISGPHKYVLGTLLED</sequence>
<organism evidence="1">
    <name type="scientific">freshwater metagenome</name>
    <dbReference type="NCBI Taxonomy" id="449393"/>
    <lineage>
        <taxon>unclassified sequences</taxon>
        <taxon>metagenomes</taxon>
        <taxon>ecological metagenomes</taxon>
    </lineage>
</organism>
<dbReference type="EMBL" id="CAEZTH010000003">
    <property type="protein sequence ID" value="CAB4555657.1"/>
    <property type="molecule type" value="Genomic_DNA"/>
</dbReference>
<accession>A0A6J6CWD3</accession>
<proteinExistence type="predicted"/>
<gene>
    <name evidence="1" type="ORF">UFOPK1639_00061</name>
</gene>
<dbReference type="InterPro" id="IPR023296">
    <property type="entry name" value="Glyco_hydro_beta-prop_sf"/>
</dbReference>
<reference evidence="1" key="1">
    <citation type="submission" date="2020-05" db="EMBL/GenBank/DDBJ databases">
        <authorList>
            <person name="Chiriac C."/>
            <person name="Salcher M."/>
            <person name="Ghai R."/>
            <person name="Kavagutti S V."/>
        </authorList>
    </citation>
    <scope>NUCLEOTIDE SEQUENCE</scope>
</reference>